<organism evidence="2 3">
    <name type="scientific">Dibothriocephalus latus</name>
    <name type="common">Fish tapeworm</name>
    <name type="synonym">Diphyllobothrium latum</name>
    <dbReference type="NCBI Taxonomy" id="60516"/>
    <lineage>
        <taxon>Eukaryota</taxon>
        <taxon>Metazoa</taxon>
        <taxon>Spiralia</taxon>
        <taxon>Lophotrochozoa</taxon>
        <taxon>Platyhelminthes</taxon>
        <taxon>Cestoda</taxon>
        <taxon>Eucestoda</taxon>
        <taxon>Diphyllobothriidea</taxon>
        <taxon>Diphyllobothriidae</taxon>
        <taxon>Dibothriocephalus</taxon>
    </lineage>
</organism>
<name>A0A3P7MXX9_DIBLA</name>
<evidence type="ECO:0000313" key="3">
    <source>
        <dbReference type="Proteomes" id="UP000281553"/>
    </source>
</evidence>
<dbReference type="Gene3D" id="1.20.1250.20">
    <property type="entry name" value="MFS general substrate transporter like domains"/>
    <property type="match status" value="1"/>
</dbReference>
<protein>
    <recommendedName>
        <fullName evidence="4">Major facilitator superfamily (MFS) profile domain-containing protein</fullName>
    </recommendedName>
</protein>
<keyword evidence="1" id="KW-0472">Membrane</keyword>
<accession>A0A3P7MXX9</accession>
<dbReference type="OrthoDB" id="10021984at2759"/>
<dbReference type="EMBL" id="UYRU01085855">
    <property type="protein sequence ID" value="VDN34754.1"/>
    <property type="molecule type" value="Genomic_DNA"/>
</dbReference>
<dbReference type="Proteomes" id="UP000281553">
    <property type="component" value="Unassembled WGS sequence"/>
</dbReference>
<dbReference type="InterPro" id="IPR036259">
    <property type="entry name" value="MFS_trans_sf"/>
</dbReference>
<gene>
    <name evidence="2" type="ORF">DILT_LOCUS16591</name>
</gene>
<feature type="transmembrane region" description="Helical" evidence="1">
    <location>
        <begin position="25"/>
        <end position="44"/>
    </location>
</feature>
<keyword evidence="3" id="KW-1185">Reference proteome</keyword>
<evidence type="ECO:0008006" key="4">
    <source>
        <dbReference type="Google" id="ProtNLM"/>
    </source>
</evidence>
<sequence>MTVTTAYCISDLYAAEVFPTTVRNMGIYIIMTTGAVVAALAPYLNRLTDVFYCLPGLLYGVFCALGALLVFFYIPETGKCPLAQTLDEAERLVRGHEDEWIEQMYGMNTEMSVSSKQT</sequence>
<evidence type="ECO:0000256" key="1">
    <source>
        <dbReference type="SAM" id="Phobius"/>
    </source>
</evidence>
<reference evidence="2 3" key="1">
    <citation type="submission" date="2018-11" db="EMBL/GenBank/DDBJ databases">
        <authorList>
            <consortium name="Pathogen Informatics"/>
        </authorList>
    </citation>
    <scope>NUCLEOTIDE SEQUENCE [LARGE SCALE GENOMIC DNA]</scope>
</reference>
<dbReference type="AlphaFoldDB" id="A0A3P7MXX9"/>
<evidence type="ECO:0000313" key="2">
    <source>
        <dbReference type="EMBL" id="VDN34754.1"/>
    </source>
</evidence>
<proteinExistence type="predicted"/>
<feature type="transmembrane region" description="Helical" evidence="1">
    <location>
        <begin position="51"/>
        <end position="74"/>
    </location>
</feature>
<keyword evidence="1" id="KW-0812">Transmembrane</keyword>
<keyword evidence="1" id="KW-1133">Transmembrane helix</keyword>
<dbReference type="SUPFAM" id="SSF103473">
    <property type="entry name" value="MFS general substrate transporter"/>
    <property type="match status" value="1"/>
</dbReference>